<feature type="domain" description="SHOCT" evidence="1">
    <location>
        <begin position="172"/>
        <end position="198"/>
    </location>
</feature>
<keyword evidence="3" id="KW-1185">Reference proteome</keyword>
<evidence type="ECO:0000313" key="3">
    <source>
        <dbReference type="Proteomes" id="UP001290101"/>
    </source>
</evidence>
<organism evidence="2 3">
    <name type="scientific">Micromonospora sicca</name>
    <dbReference type="NCBI Taxonomy" id="2202420"/>
    <lineage>
        <taxon>Bacteria</taxon>
        <taxon>Bacillati</taxon>
        <taxon>Actinomycetota</taxon>
        <taxon>Actinomycetes</taxon>
        <taxon>Micromonosporales</taxon>
        <taxon>Micromonosporaceae</taxon>
        <taxon>Micromonospora</taxon>
    </lineage>
</organism>
<dbReference type="Proteomes" id="UP001290101">
    <property type="component" value="Unassembled WGS sequence"/>
</dbReference>
<protein>
    <submittedName>
        <fullName evidence="2">SHOCT domain-containing protein</fullName>
    </submittedName>
</protein>
<reference evidence="2 3" key="1">
    <citation type="submission" date="2023-12" db="EMBL/GenBank/DDBJ databases">
        <title>Micromonospora sp. nov., isolated from Atacama Desert.</title>
        <authorList>
            <person name="Carro L."/>
            <person name="Golinska P."/>
            <person name="Klenk H.-P."/>
            <person name="Goodfellow M."/>
        </authorList>
    </citation>
    <scope>NUCLEOTIDE SEQUENCE [LARGE SCALE GENOMIC DNA]</scope>
    <source>
        <strain evidence="2 3">4G53</strain>
    </source>
</reference>
<evidence type="ECO:0000313" key="2">
    <source>
        <dbReference type="EMBL" id="MDZ5494021.1"/>
    </source>
</evidence>
<dbReference type="Pfam" id="PF09851">
    <property type="entry name" value="SHOCT"/>
    <property type="match status" value="1"/>
</dbReference>
<dbReference type="RefSeq" id="WP_322443540.1">
    <property type="nucleotide sequence ID" value="NZ_JAXOTQ010000059.1"/>
</dbReference>
<accession>A0ABU5JN73</accession>
<dbReference type="InterPro" id="IPR018649">
    <property type="entry name" value="SHOCT"/>
</dbReference>
<proteinExistence type="predicted"/>
<name>A0ABU5JN73_9ACTN</name>
<evidence type="ECO:0000259" key="1">
    <source>
        <dbReference type="Pfam" id="PF09851"/>
    </source>
</evidence>
<sequence>MTNQGRVVGGRLTGESVESGQGGLVISHPYNPFKRYKLNAETVLEWEELPGNEGVVGAMGRAAATAALPGRIGKAVGASLGAAMKPPRIVRVNWADGDQSVLELPEKLFTVFSVLLQGRQVVTEASAQAKSSELQAQPGVTDKILDLASSVIQRGTPGTPAVAAAQPDVVGQIEKLASLHDAGILTDEEFAAKKAELLGRL</sequence>
<comment type="caution">
    <text evidence="2">The sequence shown here is derived from an EMBL/GenBank/DDBJ whole genome shotgun (WGS) entry which is preliminary data.</text>
</comment>
<dbReference type="EMBL" id="JAXOTQ010000059">
    <property type="protein sequence ID" value="MDZ5494021.1"/>
    <property type="molecule type" value="Genomic_DNA"/>
</dbReference>
<gene>
    <name evidence="2" type="ORF">U2F25_31975</name>
</gene>